<evidence type="ECO:0000313" key="2">
    <source>
        <dbReference type="Proteomes" id="UP000188268"/>
    </source>
</evidence>
<proteinExistence type="predicted"/>
<dbReference type="EMBL" id="AWWV01011667">
    <property type="protein sequence ID" value="OMO71246.1"/>
    <property type="molecule type" value="Genomic_DNA"/>
</dbReference>
<keyword evidence="2" id="KW-1185">Reference proteome</keyword>
<accession>A0A1R3HLJ4</accession>
<gene>
    <name evidence="1" type="ORF">CCACVL1_18336</name>
</gene>
<sequence length="19" mass="2013">LTGSAHFSESQHTLNPDDG</sequence>
<dbReference type="AlphaFoldDB" id="A0A1R3HLJ4"/>
<evidence type="ECO:0000313" key="1">
    <source>
        <dbReference type="EMBL" id="OMO71246.1"/>
    </source>
</evidence>
<name>A0A1R3HLJ4_COCAP</name>
<feature type="non-terminal residue" evidence="1">
    <location>
        <position position="1"/>
    </location>
</feature>
<comment type="caution">
    <text evidence="1">The sequence shown here is derived from an EMBL/GenBank/DDBJ whole genome shotgun (WGS) entry which is preliminary data.</text>
</comment>
<organism evidence="1 2">
    <name type="scientific">Corchorus capsularis</name>
    <name type="common">Jute</name>
    <dbReference type="NCBI Taxonomy" id="210143"/>
    <lineage>
        <taxon>Eukaryota</taxon>
        <taxon>Viridiplantae</taxon>
        <taxon>Streptophyta</taxon>
        <taxon>Embryophyta</taxon>
        <taxon>Tracheophyta</taxon>
        <taxon>Spermatophyta</taxon>
        <taxon>Magnoliopsida</taxon>
        <taxon>eudicotyledons</taxon>
        <taxon>Gunneridae</taxon>
        <taxon>Pentapetalae</taxon>
        <taxon>rosids</taxon>
        <taxon>malvids</taxon>
        <taxon>Malvales</taxon>
        <taxon>Malvaceae</taxon>
        <taxon>Grewioideae</taxon>
        <taxon>Apeibeae</taxon>
        <taxon>Corchorus</taxon>
    </lineage>
</organism>
<dbReference type="Proteomes" id="UP000188268">
    <property type="component" value="Unassembled WGS sequence"/>
</dbReference>
<protein>
    <submittedName>
        <fullName evidence="1">Uncharacterized protein</fullName>
    </submittedName>
</protein>
<reference evidence="1 2" key="1">
    <citation type="submission" date="2013-09" db="EMBL/GenBank/DDBJ databases">
        <title>Corchorus capsularis genome sequencing.</title>
        <authorList>
            <person name="Alam M."/>
            <person name="Haque M.S."/>
            <person name="Islam M.S."/>
            <person name="Emdad E.M."/>
            <person name="Islam M.M."/>
            <person name="Ahmed B."/>
            <person name="Halim A."/>
            <person name="Hossen Q.M.M."/>
            <person name="Hossain M.Z."/>
            <person name="Ahmed R."/>
            <person name="Khan M.M."/>
            <person name="Islam R."/>
            <person name="Rashid M.M."/>
            <person name="Khan S.A."/>
            <person name="Rahman M.S."/>
            <person name="Alam M."/>
        </authorList>
    </citation>
    <scope>NUCLEOTIDE SEQUENCE [LARGE SCALE GENOMIC DNA]</scope>
    <source>
        <strain evidence="2">cv. CVL-1</strain>
        <tissue evidence="1">Whole seedling</tissue>
    </source>
</reference>